<protein>
    <submittedName>
        <fullName evidence="2">Dihydroflavonol-4-reductase</fullName>
        <ecNumber evidence="2">1.1.1.219</ecNumber>
    </submittedName>
</protein>
<evidence type="ECO:0000313" key="3">
    <source>
        <dbReference type="Proteomes" id="UP001244640"/>
    </source>
</evidence>
<dbReference type="InterPro" id="IPR001509">
    <property type="entry name" value="Epimerase_deHydtase"/>
</dbReference>
<organism evidence="2 3">
    <name type="scientific">Sphingobacterium zeae</name>
    <dbReference type="NCBI Taxonomy" id="1776859"/>
    <lineage>
        <taxon>Bacteria</taxon>
        <taxon>Pseudomonadati</taxon>
        <taxon>Bacteroidota</taxon>
        <taxon>Sphingobacteriia</taxon>
        <taxon>Sphingobacteriales</taxon>
        <taxon>Sphingobacteriaceae</taxon>
        <taxon>Sphingobacterium</taxon>
    </lineage>
</organism>
<reference evidence="2 3" key="1">
    <citation type="submission" date="2023-07" db="EMBL/GenBank/DDBJ databases">
        <title>Functional and genomic diversity of the sorghum phyllosphere microbiome.</title>
        <authorList>
            <person name="Shade A."/>
        </authorList>
    </citation>
    <scope>NUCLEOTIDE SEQUENCE [LARGE SCALE GENOMIC DNA]</scope>
    <source>
        <strain evidence="2 3">SORGH_AS_0892</strain>
    </source>
</reference>
<feature type="domain" description="NAD-dependent epimerase/dehydratase" evidence="1">
    <location>
        <begin position="2"/>
        <end position="219"/>
    </location>
</feature>
<sequence length="323" mass="35396">MILITGGTGFLGSTLIRQLIDQGIDVIAIKRAQSTIPTPLLSSSLIQWVDADINNYFELEDALEGVTKVYHCAAMVSYQKKDAKSLFKVNVEGTTNVVNLCLEKRIRLLHVSSIAALGTNSDNIPVSEEDQWEYNSLTSNYSLSKYQAEMEVWRGITEGLNAVIVNPSLILGASASDKGSGAIFSKIDKGLRFYPTGSVGVVDVEDVASIMIQLMEREEITAERYIINNLNISNKDLLSVASVLMNKPEPTIEVSETMLQIVSTVSSLLSIFKKSNATLTKETAAASSAKLHYSNAKIQALLNHSYRPLEQTLKEIAALYNKQ</sequence>
<dbReference type="InterPro" id="IPR036291">
    <property type="entry name" value="NAD(P)-bd_dom_sf"/>
</dbReference>
<keyword evidence="2" id="KW-0560">Oxidoreductase</keyword>
<proteinExistence type="predicted"/>
<dbReference type="InterPro" id="IPR051783">
    <property type="entry name" value="NAD(P)-dependent_oxidoreduct"/>
</dbReference>
<dbReference type="GO" id="GO:0045552">
    <property type="term" value="F:dihydroflavanol 4-reductase activity"/>
    <property type="evidence" value="ECO:0007669"/>
    <property type="project" value="UniProtKB-EC"/>
</dbReference>
<dbReference type="PANTHER" id="PTHR48079">
    <property type="entry name" value="PROTEIN YEEZ"/>
    <property type="match status" value="1"/>
</dbReference>
<keyword evidence="3" id="KW-1185">Reference proteome</keyword>
<dbReference type="Pfam" id="PF01370">
    <property type="entry name" value="Epimerase"/>
    <property type="match status" value="1"/>
</dbReference>
<gene>
    <name evidence="2" type="ORF">QE382_000568</name>
</gene>
<evidence type="ECO:0000313" key="2">
    <source>
        <dbReference type="EMBL" id="MDQ1148584.1"/>
    </source>
</evidence>
<dbReference type="EMBL" id="JAUTBA010000001">
    <property type="protein sequence ID" value="MDQ1148584.1"/>
    <property type="molecule type" value="Genomic_DNA"/>
</dbReference>
<comment type="caution">
    <text evidence="2">The sequence shown here is derived from an EMBL/GenBank/DDBJ whole genome shotgun (WGS) entry which is preliminary data.</text>
</comment>
<dbReference type="Proteomes" id="UP001244640">
    <property type="component" value="Unassembled WGS sequence"/>
</dbReference>
<dbReference type="EC" id="1.1.1.219" evidence="2"/>
<dbReference type="RefSeq" id="WP_307184597.1">
    <property type="nucleotide sequence ID" value="NZ_JAUTBA010000001.1"/>
</dbReference>
<accession>A0ABU0U197</accession>
<evidence type="ECO:0000259" key="1">
    <source>
        <dbReference type="Pfam" id="PF01370"/>
    </source>
</evidence>
<dbReference type="PANTHER" id="PTHR48079:SF6">
    <property type="entry name" value="NAD(P)-BINDING DOMAIN-CONTAINING PROTEIN-RELATED"/>
    <property type="match status" value="1"/>
</dbReference>
<name>A0ABU0U197_9SPHI</name>
<dbReference type="SUPFAM" id="SSF51735">
    <property type="entry name" value="NAD(P)-binding Rossmann-fold domains"/>
    <property type="match status" value="1"/>
</dbReference>
<dbReference type="Gene3D" id="3.40.50.720">
    <property type="entry name" value="NAD(P)-binding Rossmann-like Domain"/>
    <property type="match status" value="1"/>
</dbReference>